<accession>L7MCC1</accession>
<reference evidence="2" key="1">
    <citation type="submission" date="2012-11" db="EMBL/GenBank/DDBJ databases">
        <authorList>
            <person name="Lucero-Rivera Y.E."/>
            <person name="Tovar-Ramirez D."/>
        </authorList>
    </citation>
    <scope>NUCLEOTIDE SEQUENCE</scope>
    <source>
        <tissue evidence="2">Salivary gland</tissue>
    </source>
</reference>
<feature type="chain" id="PRO_5003982035" evidence="1">
    <location>
        <begin position="33"/>
        <end position="96"/>
    </location>
</feature>
<proteinExistence type="evidence at transcript level"/>
<evidence type="ECO:0000313" key="2">
    <source>
        <dbReference type="EMBL" id="JAA60873.1"/>
    </source>
</evidence>
<dbReference type="EMBL" id="GACK01004161">
    <property type="protein sequence ID" value="JAA60873.1"/>
    <property type="molecule type" value="mRNA"/>
</dbReference>
<dbReference type="AlphaFoldDB" id="L7MCC1"/>
<evidence type="ECO:0000256" key="1">
    <source>
        <dbReference type="SAM" id="SignalP"/>
    </source>
</evidence>
<reference evidence="2" key="2">
    <citation type="journal article" date="2015" name="J. Proteomics">
        <title>Sexual differences in the sialomes of the zebra tick, Rhipicephalus pulchellus.</title>
        <authorList>
            <person name="Tan A.W."/>
            <person name="Francischetti I.M."/>
            <person name="Slovak M."/>
            <person name="Kini R.M."/>
            <person name="Ribeiro J.M."/>
        </authorList>
    </citation>
    <scope>NUCLEOTIDE SEQUENCE</scope>
    <source>
        <tissue evidence="2">Salivary gland</tissue>
    </source>
</reference>
<feature type="signal peptide" evidence="1">
    <location>
        <begin position="1"/>
        <end position="32"/>
    </location>
</feature>
<organism evidence="2">
    <name type="scientific">Rhipicephalus pulchellus</name>
    <name type="common">Yellow backed tick</name>
    <name type="synonym">Dermacentor pulchellus</name>
    <dbReference type="NCBI Taxonomy" id="72859"/>
    <lineage>
        <taxon>Eukaryota</taxon>
        <taxon>Metazoa</taxon>
        <taxon>Ecdysozoa</taxon>
        <taxon>Arthropoda</taxon>
        <taxon>Chelicerata</taxon>
        <taxon>Arachnida</taxon>
        <taxon>Acari</taxon>
        <taxon>Parasitiformes</taxon>
        <taxon>Ixodida</taxon>
        <taxon>Ixodoidea</taxon>
        <taxon>Ixodidae</taxon>
        <taxon>Rhipicephalinae</taxon>
        <taxon>Rhipicephalus</taxon>
        <taxon>Rhipicephalus</taxon>
    </lineage>
</organism>
<sequence>MASLQSRMVKTHVKYLYTFALLVLLQVLQTETQNATCYPYCGGITPKPYCYDNGNGSCTCICTKPDSPCTPLVNNNCKLQEKCEGKPDLCFCRCEK</sequence>
<keyword evidence="1" id="KW-0732">Signal</keyword>
<protein>
    <submittedName>
        <fullName evidence="2">Putative dermacentor 9 kDa family member</fullName>
    </submittedName>
</protein>
<name>L7MCC1_RHIPC</name>